<dbReference type="Proteomes" id="UP000256645">
    <property type="component" value="Unassembled WGS sequence"/>
</dbReference>
<evidence type="ECO:0000256" key="1">
    <source>
        <dbReference type="ARBA" id="ARBA00004141"/>
    </source>
</evidence>
<reference evidence="7 8" key="1">
    <citation type="journal article" date="2018" name="IMA Fungus">
        <title>IMA Genome-F 9: Draft genome sequence of Annulohypoxylon stygium, Aspergillus mulundensis, Berkeleyomyces basicola (syn. Thielaviopsis basicola), Ceratocystis smalleyi, two Cercospora beticola strains, Coleophoma cylindrospora, Fusarium fracticaudum, Phialophora cf. hyalina, and Morchella septimelata.</title>
        <authorList>
            <person name="Wingfield B.D."/>
            <person name="Bills G.F."/>
            <person name="Dong Y."/>
            <person name="Huang W."/>
            <person name="Nel W.J."/>
            <person name="Swalarsk-Parry B.S."/>
            <person name="Vaghefi N."/>
            <person name="Wilken P.M."/>
            <person name="An Z."/>
            <person name="de Beer Z.W."/>
            <person name="De Vos L."/>
            <person name="Chen L."/>
            <person name="Duong T.A."/>
            <person name="Gao Y."/>
            <person name="Hammerbacher A."/>
            <person name="Kikkert J.R."/>
            <person name="Li Y."/>
            <person name="Li H."/>
            <person name="Li K."/>
            <person name="Li Q."/>
            <person name="Liu X."/>
            <person name="Ma X."/>
            <person name="Naidoo K."/>
            <person name="Pethybridge S.J."/>
            <person name="Sun J."/>
            <person name="Steenkamp E.T."/>
            <person name="van der Nest M.A."/>
            <person name="van Wyk S."/>
            <person name="Wingfield M.J."/>
            <person name="Xiong C."/>
            <person name="Yue Q."/>
            <person name="Zhang X."/>
        </authorList>
    </citation>
    <scope>NUCLEOTIDE SEQUENCE [LARGE SCALE GENOMIC DNA]</scope>
    <source>
        <strain evidence="7 8">BP6252</strain>
    </source>
</reference>
<feature type="transmembrane region" description="Helical" evidence="6">
    <location>
        <begin position="82"/>
        <end position="100"/>
    </location>
</feature>
<feature type="compositionally biased region" description="Basic and acidic residues" evidence="5">
    <location>
        <begin position="269"/>
        <end position="291"/>
    </location>
</feature>
<evidence type="ECO:0008006" key="9">
    <source>
        <dbReference type="Google" id="ProtNLM"/>
    </source>
</evidence>
<feature type="transmembrane region" description="Helical" evidence="6">
    <location>
        <begin position="47"/>
        <end position="70"/>
    </location>
</feature>
<dbReference type="OrthoDB" id="5384040at2759"/>
<evidence type="ECO:0000256" key="5">
    <source>
        <dbReference type="SAM" id="MobiDB-lite"/>
    </source>
</evidence>
<evidence type="ECO:0000313" key="7">
    <source>
        <dbReference type="EMBL" id="RDW58835.1"/>
    </source>
</evidence>
<dbReference type="InterPro" id="IPR007568">
    <property type="entry name" value="RTA1"/>
</dbReference>
<organism evidence="7 8">
    <name type="scientific">Coleophoma cylindrospora</name>
    <dbReference type="NCBI Taxonomy" id="1849047"/>
    <lineage>
        <taxon>Eukaryota</taxon>
        <taxon>Fungi</taxon>
        <taxon>Dikarya</taxon>
        <taxon>Ascomycota</taxon>
        <taxon>Pezizomycotina</taxon>
        <taxon>Leotiomycetes</taxon>
        <taxon>Helotiales</taxon>
        <taxon>Dermateaceae</taxon>
        <taxon>Coleophoma</taxon>
    </lineage>
</organism>
<proteinExistence type="predicted"/>
<dbReference type="AlphaFoldDB" id="A0A3D8QAG7"/>
<dbReference type="GO" id="GO:0016020">
    <property type="term" value="C:membrane"/>
    <property type="evidence" value="ECO:0007669"/>
    <property type="project" value="UniProtKB-SubCell"/>
</dbReference>
<evidence type="ECO:0000256" key="3">
    <source>
        <dbReference type="ARBA" id="ARBA00022989"/>
    </source>
</evidence>
<accession>A0A3D8QAG7</accession>
<keyword evidence="3 6" id="KW-1133">Transmembrane helix</keyword>
<dbReference type="EMBL" id="PDLM01000017">
    <property type="protein sequence ID" value="RDW58835.1"/>
    <property type="molecule type" value="Genomic_DNA"/>
</dbReference>
<evidence type="ECO:0000313" key="8">
    <source>
        <dbReference type="Proteomes" id="UP000256645"/>
    </source>
</evidence>
<keyword evidence="2 6" id="KW-0812">Transmembrane</keyword>
<feature type="transmembrane region" description="Helical" evidence="6">
    <location>
        <begin position="156"/>
        <end position="179"/>
    </location>
</feature>
<feature type="region of interest" description="Disordered" evidence="5">
    <location>
        <begin position="265"/>
        <end position="316"/>
    </location>
</feature>
<comment type="caution">
    <text evidence="7">The sequence shown here is derived from an EMBL/GenBank/DDBJ whole genome shotgun (WGS) entry which is preliminary data.</text>
</comment>
<feature type="transmembrane region" description="Helical" evidence="6">
    <location>
        <begin position="20"/>
        <end position="40"/>
    </location>
</feature>
<dbReference type="Pfam" id="PF04479">
    <property type="entry name" value="RTA1"/>
    <property type="match status" value="1"/>
</dbReference>
<gene>
    <name evidence="7" type="ORF">BP6252_13311</name>
</gene>
<evidence type="ECO:0000256" key="6">
    <source>
        <dbReference type="SAM" id="Phobius"/>
    </source>
</evidence>
<keyword evidence="8" id="KW-1185">Reference proteome</keyword>
<name>A0A3D8QAG7_9HELO</name>
<keyword evidence="4 6" id="KW-0472">Membrane</keyword>
<comment type="subcellular location">
    <subcellularLocation>
        <location evidence="1">Membrane</location>
        <topology evidence="1">Multi-pass membrane protein</topology>
    </subcellularLocation>
</comment>
<evidence type="ECO:0000256" key="4">
    <source>
        <dbReference type="ARBA" id="ARBA00023136"/>
    </source>
</evidence>
<feature type="transmembrane region" description="Helical" evidence="6">
    <location>
        <begin position="195"/>
        <end position="214"/>
    </location>
</feature>
<evidence type="ECO:0000256" key="2">
    <source>
        <dbReference type="ARBA" id="ARBA00022692"/>
    </source>
</evidence>
<sequence length="316" mass="35764">MATCDLKNPNYTFNYCPSLGAAILFTVLYAIAVAGHLFLAYMYRKPFCWVLIMGGTWELISILTRVVLIYSPYNQSLSNVSFVFLVLAPLWINAFDYMVLGRMIYYFLPDHKVLGLRAERVAVFFITSDITSFLIQLCGALFAIRKNATSTTQGLHLYTAGVCIQEAVIIIFFVFSIVFQRRLPSAAGSSEATKLAYILYASLGLITYRIIFRIVEFSAGAKSSIHRAINDNEWYVYVFDEAPMFLALVVFLIYHPGRALKGPGSEFPKLTKEQKVERKEEKKRIKEERKLQRGGHGHISNDSNDIGLVDTDVEAR</sequence>
<feature type="transmembrane region" description="Helical" evidence="6">
    <location>
        <begin position="234"/>
        <end position="254"/>
    </location>
</feature>
<dbReference type="STRING" id="1849047.A0A3D8QAG7"/>
<feature type="transmembrane region" description="Helical" evidence="6">
    <location>
        <begin position="121"/>
        <end position="144"/>
    </location>
</feature>
<dbReference type="PANTHER" id="PTHR31465">
    <property type="entry name" value="PROTEIN RTA1-RELATED"/>
    <property type="match status" value="1"/>
</dbReference>
<protein>
    <recommendedName>
        <fullName evidence="9">RTA1-domain-containing protein</fullName>
    </recommendedName>
</protein>
<dbReference type="PANTHER" id="PTHR31465:SF15">
    <property type="entry name" value="LIPID TRANSPORTER ATNI-RELATED"/>
    <property type="match status" value="1"/>
</dbReference>